<dbReference type="STRING" id="3750.A0A498IMM7"/>
<keyword evidence="4" id="KW-1133">Transmembrane helix</keyword>
<feature type="signal peptide" evidence="7">
    <location>
        <begin position="1"/>
        <end position="24"/>
    </location>
</feature>
<comment type="caution">
    <text evidence="9">The sequence shown here is derived from an EMBL/GenBank/DDBJ whole genome shotgun (WGS) entry which is preliminary data.</text>
</comment>
<evidence type="ECO:0000256" key="1">
    <source>
        <dbReference type="ARBA" id="ARBA00004141"/>
    </source>
</evidence>
<evidence type="ECO:0000313" key="9">
    <source>
        <dbReference type="EMBL" id="RXH84606.1"/>
    </source>
</evidence>
<feature type="domain" description="Peptidase S54 rhomboid" evidence="8">
    <location>
        <begin position="1"/>
        <end position="34"/>
    </location>
</feature>
<dbReference type="InterPro" id="IPR022764">
    <property type="entry name" value="Peptidase_S54_rhomboid_dom"/>
</dbReference>
<dbReference type="AlphaFoldDB" id="A0A498IMM7"/>
<evidence type="ECO:0000256" key="7">
    <source>
        <dbReference type="SAM" id="SignalP"/>
    </source>
</evidence>
<evidence type="ECO:0000256" key="2">
    <source>
        <dbReference type="ARBA" id="ARBA00009045"/>
    </source>
</evidence>
<evidence type="ECO:0000259" key="8">
    <source>
        <dbReference type="Pfam" id="PF01694"/>
    </source>
</evidence>
<evidence type="ECO:0000256" key="4">
    <source>
        <dbReference type="ARBA" id="ARBA00022989"/>
    </source>
</evidence>
<dbReference type="Proteomes" id="UP000290289">
    <property type="component" value="Chromosome 11"/>
</dbReference>
<dbReference type="GO" id="GO:0006508">
    <property type="term" value="P:proteolysis"/>
    <property type="evidence" value="ECO:0007669"/>
    <property type="project" value="UniProtKB-KW"/>
</dbReference>
<name>A0A498IMM7_MALDO</name>
<dbReference type="EC" id="3.4.21.105" evidence="6"/>
<comment type="catalytic activity">
    <reaction evidence="6">
        <text>Cleaves type-1 transmembrane domains using a catalytic dyad composed of serine and histidine that are contributed by different transmembrane domains.</text>
        <dbReference type="EC" id="3.4.21.105"/>
    </reaction>
</comment>
<comment type="subcellular location">
    <subcellularLocation>
        <location evidence="1 6">Membrane</location>
        <topology evidence="1 6">Multi-pass membrane protein</topology>
    </subcellularLocation>
</comment>
<dbReference type="EMBL" id="RDQH01000337">
    <property type="protein sequence ID" value="RXH84606.1"/>
    <property type="molecule type" value="Genomic_DNA"/>
</dbReference>
<dbReference type="Pfam" id="PF01694">
    <property type="entry name" value="Rhomboid"/>
    <property type="match status" value="1"/>
</dbReference>
<keyword evidence="3" id="KW-0812">Transmembrane</keyword>
<evidence type="ECO:0000256" key="6">
    <source>
        <dbReference type="RuleBase" id="RU362115"/>
    </source>
</evidence>
<dbReference type="GO" id="GO:0004252">
    <property type="term" value="F:serine-type endopeptidase activity"/>
    <property type="evidence" value="ECO:0007669"/>
    <property type="project" value="InterPro"/>
</dbReference>
<dbReference type="PANTHER" id="PTHR22936">
    <property type="entry name" value="RHOMBOID-RELATED"/>
    <property type="match status" value="1"/>
</dbReference>
<keyword evidence="6" id="KW-0720">Serine protease</keyword>
<reference evidence="9 10" key="1">
    <citation type="submission" date="2018-10" db="EMBL/GenBank/DDBJ databases">
        <title>A high-quality apple genome assembly.</title>
        <authorList>
            <person name="Hu J."/>
        </authorList>
    </citation>
    <scope>NUCLEOTIDE SEQUENCE [LARGE SCALE GENOMIC DNA]</scope>
    <source>
        <strain evidence="10">cv. HFTH1</strain>
        <tissue evidence="9">Young leaf</tissue>
    </source>
</reference>
<proteinExistence type="inferred from homology"/>
<keyword evidence="10" id="KW-1185">Reference proteome</keyword>
<protein>
    <recommendedName>
        <fullName evidence="6">RHOMBOID-like protein</fullName>
        <ecNumber evidence="6">3.4.21.105</ecNumber>
    </recommendedName>
</protein>
<dbReference type="Gene3D" id="1.20.1540.10">
    <property type="entry name" value="Rhomboid-like"/>
    <property type="match status" value="1"/>
</dbReference>
<keyword evidence="6" id="KW-0645">Protease</keyword>
<keyword evidence="6" id="KW-0378">Hydrolase</keyword>
<keyword evidence="7" id="KW-0732">Signal</keyword>
<evidence type="ECO:0000256" key="3">
    <source>
        <dbReference type="ARBA" id="ARBA00022692"/>
    </source>
</evidence>
<evidence type="ECO:0000313" key="10">
    <source>
        <dbReference type="Proteomes" id="UP000290289"/>
    </source>
</evidence>
<organism evidence="9 10">
    <name type="scientific">Malus domestica</name>
    <name type="common">Apple</name>
    <name type="synonym">Pyrus malus</name>
    <dbReference type="NCBI Taxonomy" id="3750"/>
    <lineage>
        <taxon>Eukaryota</taxon>
        <taxon>Viridiplantae</taxon>
        <taxon>Streptophyta</taxon>
        <taxon>Embryophyta</taxon>
        <taxon>Tracheophyta</taxon>
        <taxon>Spermatophyta</taxon>
        <taxon>Magnoliopsida</taxon>
        <taxon>eudicotyledons</taxon>
        <taxon>Gunneridae</taxon>
        <taxon>Pentapetalae</taxon>
        <taxon>rosids</taxon>
        <taxon>fabids</taxon>
        <taxon>Rosales</taxon>
        <taxon>Rosaceae</taxon>
        <taxon>Amygdaloideae</taxon>
        <taxon>Maleae</taxon>
        <taxon>Malus</taxon>
    </lineage>
</organism>
<comment type="function">
    <text evidence="6">Serine protease involved in intramembrane proteolysis.</text>
</comment>
<accession>A0A498IMM7</accession>
<gene>
    <name evidence="9" type="ORF">DVH24_032890</name>
</gene>
<evidence type="ECO:0000256" key="5">
    <source>
        <dbReference type="ARBA" id="ARBA00023136"/>
    </source>
</evidence>
<comment type="similarity">
    <text evidence="2 6">Belongs to the peptidase S54 family.</text>
</comment>
<dbReference type="PANTHER" id="PTHR22936:SF77">
    <property type="entry name" value="RHOMBOID-LIKE PROTEIN 1"/>
    <property type="match status" value="1"/>
</dbReference>
<sequence length="172" mass="20115">MWLHAGVFHVLANMLSLLFIGIRLEQEFGFEDVLFSGGQRKEFIHRRWGSNFSFRHSIPFYRIKLLETEAERLFQFSITSVGRKRLFWISSTCRHGSMLSELTSNWTMYVNNHCLLSFSSSYLGFLFLICPQFKWLTQQNAPLGRVTTPVKSKHKTCQYVLWVLSLILLIVG</sequence>
<dbReference type="GO" id="GO:0016020">
    <property type="term" value="C:membrane"/>
    <property type="evidence" value="ECO:0007669"/>
    <property type="project" value="UniProtKB-SubCell"/>
</dbReference>
<dbReference type="SUPFAM" id="SSF144091">
    <property type="entry name" value="Rhomboid-like"/>
    <property type="match status" value="1"/>
</dbReference>
<keyword evidence="5" id="KW-0472">Membrane</keyword>
<feature type="chain" id="PRO_5019818066" description="RHOMBOID-like protein" evidence="7">
    <location>
        <begin position="25"/>
        <end position="172"/>
    </location>
</feature>
<dbReference type="InterPro" id="IPR035952">
    <property type="entry name" value="Rhomboid-like_sf"/>
</dbReference>
<dbReference type="InterPro" id="IPR002610">
    <property type="entry name" value="Peptidase_S54_rhomboid-like"/>
</dbReference>